<dbReference type="SUPFAM" id="SSF56003">
    <property type="entry name" value="Molybdenum cofactor-binding domain"/>
    <property type="match status" value="2"/>
</dbReference>
<dbReference type="PANTHER" id="PTHR47495">
    <property type="entry name" value="ALDEHYDE DEHYDROGENASE"/>
    <property type="match status" value="1"/>
</dbReference>
<dbReference type="PIRSF" id="PIRSF036389">
    <property type="entry name" value="IOR_B"/>
    <property type="match status" value="1"/>
</dbReference>
<accession>A0AAE9XQE5</accession>
<keyword evidence="3" id="KW-1185">Reference proteome</keyword>
<dbReference type="InterPro" id="IPR006311">
    <property type="entry name" value="TAT_signal"/>
</dbReference>
<proteinExistence type="predicted"/>
<evidence type="ECO:0000259" key="1">
    <source>
        <dbReference type="SMART" id="SM01008"/>
    </source>
</evidence>
<dbReference type="InterPro" id="IPR000674">
    <property type="entry name" value="Ald_Oxase/Xan_DH_a/b"/>
</dbReference>
<dbReference type="GO" id="GO:0016491">
    <property type="term" value="F:oxidoreductase activity"/>
    <property type="evidence" value="ECO:0007669"/>
    <property type="project" value="InterPro"/>
</dbReference>
<feature type="domain" description="Aldehyde oxidase/xanthine dehydrogenase a/b hammerhead" evidence="1">
    <location>
        <begin position="211"/>
        <end position="301"/>
    </location>
</feature>
<reference evidence="2" key="1">
    <citation type="submission" date="2023-01" db="EMBL/GenBank/DDBJ databases">
        <title>The genome sequence of Kordiimonadaceae bacterium 6D33.</title>
        <authorList>
            <person name="Liu Y."/>
        </authorList>
    </citation>
    <scope>NUCLEOTIDE SEQUENCE</scope>
    <source>
        <strain evidence="2">6D33</strain>
    </source>
</reference>
<dbReference type="Gene3D" id="3.90.1170.50">
    <property type="entry name" value="Aldehyde oxidase/xanthine dehydrogenase, a/b hammerhead"/>
    <property type="match status" value="1"/>
</dbReference>
<dbReference type="InterPro" id="IPR046867">
    <property type="entry name" value="AldOxase/xan_DH_MoCoBD2"/>
</dbReference>
<dbReference type="EMBL" id="CP116805">
    <property type="protein sequence ID" value="WCL54322.1"/>
    <property type="molecule type" value="Genomic_DNA"/>
</dbReference>
<dbReference type="InterPro" id="IPR008274">
    <property type="entry name" value="AldOxase/xan_DH_MoCoBD1"/>
</dbReference>
<dbReference type="Pfam" id="PF20256">
    <property type="entry name" value="MoCoBD_2"/>
    <property type="match status" value="1"/>
</dbReference>
<dbReference type="PANTHER" id="PTHR47495:SF1">
    <property type="entry name" value="BLL3820 PROTEIN"/>
    <property type="match status" value="1"/>
</dbReference>
<dbReference type="AlphaFoldDB" id="A0AAE9XQE5"/>
<dbReference type="RefSeq" id="WP_289504041.1">
    <property type="nucleotide sequence ID" value="NZ_CP116805.1"/>
</dbReference>
<dbReference type="Proteomes" id="UP001217500">
    <property type="component" value="Chromosome"/>
</dbReference>
<protein>
    <submittedName>
        <fullName evidence="2">Molybdopterin-dependent oxidoreductase</fullName>
    </submittedName>
</protein>
<gene>
    <name evidence="2" type="ORF">PH603_00945</name>
</gene>
<name>A0AAE9XQE5_9PROT</name>
<organism evidence="2 3">
    <name type="scientific">Gimibacter soli</name>
    <dbReference type="NCBI Taxonomy" id="3024400"/>
    <lineage>
        <taxon>Bacteria</taxon>
        <taxon>Pseudomonadati</taxon>
        <taxon>Pseudomonadota</taxon>
        <taxon>Alphaproteobacteria</taxon>
        <taxon>Kordiimonadales</taxon>
        <taxon>Temperatibacteraceae</taxon>
        <taxon>Gimibacter</taxon>
    </lineage>
</organism>
<dbReference type="KEGG" id="gso:PH603_00945"/>
<dbReference type="SMART" id="SM01008">
    <property type="entry name" value="Ald_Xan_dh_C"/>
    <property type="match status" value="1"/>
</dbReference>
<dbReference type="Pfam" id="PF02738">
    <property type="entry name" value="MoCoBD_1"/>
    <property type="match status" value="1"/>
</dbReference>
<evidence type="ECO:0000313" key="2">
    <source>
        <dbReference type="EMBL" id="WCL54322.1"/>
    </source>
</evidence>
<evidence type="ECO:0000313" key="3">
    <source>
        <dbReference type="Proteomes" id="UP001217500"/>
    </source>
</evidence>
<dbReference type="PROSITE" id="PS51318">
    <property type="entry name" value="TAT"/>
    <property type="match status" value="1"/>
</dbReference>
<dbReference type="InterPro" id="IPR012368">
    <property type="entry name" value="OxRdtase_Mopterin-bd_su_IorB"/>
</dbReference>
<dbReference type="InterPro" id="IPR052516">
    <property type="entry name" value="N-heterocyclic_Hydroxylase"/>
</dbReference>
<dbReference type="Gene3D" id="3.30.365.10">
    <property type="entry name" value="Aldehyde oxidase/xanthine dehydrogenase, molybdopterin binding domain"/>
    <property type="match status" value="4"/>
</dbReference>
<dbReference type="InterPro" id="IPR037165">
    <property type="entry name" value="AldOxase/xan_DH_Mopterin-bd_sf"/>
</dbReference>
<sequence>MSFAVNRRELFRYALSGGALLVVGKIPLTRAALAADAAESITPMVEIAPDGAIRFFCPSPEMGQGVMTSVPMIFAEEMDADFARMTVETMPLWLAKDAEGTVNWRVVPQFSGGSTGIPRAWTDVRRLGAATRALFLEAAAKRWGVAATMLKTEQSVVRNPATGDQLGYGDLVADANRIVLPADFEPSFKPRSEWRLLGRPQRDKGLPDIVTGRTVYGLDATYPGVKTVLIARSPWLDGEVRAVDDTAARAVPGVLDIVVLPRPDLDKDYTYLAAGVAVVAETFWAAKKGRDALVIDWDKGPHTDESTRGFDAQCIRLLDGEQGQIVRDDGDVDAALNAPGARLFRQRYRQPFVSHAQLEVQNAIAHVKADSTIVIGPFQSPSGASRFAAAFTGHDRLKIEVIVTRLGGGFGRRLTSDHAAEAVFVSKACGMPVKIIWTREDDMAHDHYRPAGHHELVATVDADGRLTSWQHRLASASKYGRRDNVTADQKWTSELFPDDFPAGLADNLRLEYFAAASGMPRGSWRAPGHVANAFAVQSFLDEIAAELGEDPLALRLRLLGEPRELPYEGHGGPVFDTGRLASVLKAVARLGNWGRPMPQGQAQGIAAHFTFGGYCAQIAEVTRRTDGSFRVDKVYAAVDVGTVINPEGVRKQAEGSIIDGLSAAMGQAVLVEGGRVETLNFDTYPLLRMEEAPREIVVEIINSEKDPSGMGEIAIPVTAPAVANALARAGGPRVRSLPFRA</sequence>